<comment type="caution">
    <text evidence="1">The sequence shown here is derived from an EMBL/GenBank/DDBJ whole genome shotgun (WGS) entry which is preliminary data.</text>
</comment>
<organism evidence="1 2">
    <name type="scientific">Ambrosiozyma monospora</name>
    <name type="common">Yeast</name>
    <name type="synonym">Endomycopsis monosporus</name>
    <dbReference type="NCBI Taxonomy" id="43982"/>
    <lineage>
        <taxon>Eukaryota</taxon>
        <taxon>Fungi</taxon>
        <taxon>Dikarya</taxon>
        <taxon>Ascomycota</taxon>
        <taxon>Saccharomycotina</taxon>
        <taxon>Pichiomycetes</taxon>
        <taxon>Pichiales</taxon>
        <taxon>Pichiaceae</taxon>
        <taxon>Ambrosiozyma</taxon>
    </lineage>
</organism>
<evidence type="ECO:0000313" key="2">
    <source>
        <dbReference type="Proteomes" id="UP001165064"/>
    </source>
</evidence>
<protein>
    <submittedName>
        <fullName evidence="1">Unnamed protein product</fullName>
    </submittedName>
</protein>
<sequence length="223" mass="25355">MIQAQNHNLHYQLFYYTRGFFNAIDFLSPLLAFKSVTFNTHSFHSRYFYHMSSIGSVDFTHGAKSNENHKDGQGNIKQEALTHDGNLTSSVIAKADHKDSQINIKREDSPQDGHSSHSINRLPDLFGTAKTYSASTNNVGHISPYGALPRCYQYPPRHDSPSRLSMQIIELQMTRNKVKLFLQTTPITQAILLNHVVAIRMLLTATHIINISQLSLHRFKCFL</sequence>
<evidence type="ECO:0000313" key="1">
    <source>
        <dbReference type="EMBL" id="GME81737.1"/>
    </source>
</evidence>
<reference evidence="1" key="1">
    <citation type="submission" date="2023-04" db="EMBL/GenBank/DDBJ databases">
        <title>Ambrosiozyma monospora NBRC 10751.</title>
        <authorList>
            <person name="Ichikawa N."/>
            <person name="Sato H."/>
            <person name="Tonouchi N."/>
        </authorList>
    </citation>
    <scope>NUCLEOTIDE SEQUENCE</scope>
    <source>
        <strain evidence="1">NBRC 10751</strain>
    </source>
</reference>
<accession>A0ACB5T503</accession>
<name>A0ACB5T503_AMBMO</name>
<dbReference type="Proteomes" id="UP001165064">
    <property type="component" value="Unassembled WGS sequence"/>
</dbReference>
<proteinExistence type="predicted"/>
<gene>
    <name evidence="1" type="ORF">Amon02_000512100</name>
</gene>
<keyword evidence="2" id="KW-1185">Reference proteome</keyword>
<dbReference type="EMBL" id="BSXS01003677">
    <property type="protein sequence ID" value="GME81737.1"/>
    <property type="molecule type" value="Genomic_DNA"/>
</dbReference>